<dbReference type="AlphaFoldDB" id="A0A062VHG2"/>
<dbReference type="InterPro" id="IPR007269">
    <property type="entry name" value="ICMT_MeTrfase"/>
</dbReference>
<feature type="transmembrane region" description="Helical" evidence="5">
    <location>
        <begin position="76"/>
        <end position="92"/>
    </location>
</feature>
<dbReference type="GO" id="GO:0016020">
    <property type="term" value="C:membrane"/>
    <property type="evidence" value="ECO:0007669"/>
    <property type="project" value="UniProtKB-SubCell"/>
</dbReference>
<dbReference type="EMBL" id="ARYM01000013">
    <property type="protein sequence ID" value="KCZ97995.1"/>
    <property type="molecule type" value="Genomic_DNA"/>
</dbReference>
<dbReference type="RefSeq" id="WP_051612558.1">
    <property type="nucleotide sequence ID" value="NZ_ARYM01000013.1"/>
</dbReference>
<evidence type="ECO:0008006" key="8">
    <source>
        <dbReference type="Google" id="ProtNLM"/>
    </source>
</evidence>
<proteinExistence type="predicted"/>
<evidence type="ECO:0000256" key="2">
    <source>
        <dbReference type="ARBA" id="ARBA00022692"/>
    </source>
</evidence>
<dbReference type="GO" id="GO:0004671">
    <property type="term" value="F:protein C-terminal S-isoprenylcysteine carboxyl O-methyltransferase activity"/>
    <property type="evidence" value="ECO:0007669"/>
    <property type="project" value="InterPro"/>
</dbReference>
<dbReference type="PANTHER" id="PTHR12714">
    <property type="entry name" value="PROTEIN-S ISOPRENYLCYSTEINE O-METHYLTRANSFERASE"/>
    <property type="match status" value="1"/>
</dbReference>
<evidence type="ECO:0000256" key="1">
    <source>
        <dbReference type="ARBA" id="ARBA00004141"/>
    </source>
</evidence>
<comment type="subcellular location">
    <subcellularLocation>
        <location evidence="1">Membrane</location>
        <topology evidence="1">Multi-pass membrane protein</topology>
    </subcellularLocation>
</comment>
<dbReference type="STRING" id="1280954.HPO_11793"/>
<accession>A0A062VHG2</accession>
<comment type="caution">
    <text evidence="6">The sequence shown here is derived from an EMBL/GenBank/DDBJ whole genome shotgun (WGS) entry which is preliminary data.</text>
</comment>
<dbReference type="eggNOG" id="COG2020">
    <property type="taxonomic scope" value="Bacteria"/>
</dbReference>
<dbReference type="Gene3D" id="1.20.120.1630">
    <property type="match status" value="1"/>
</dbReference>
<dbReference type="OrthoDB" id="9811969at2"/>
<feature type="transmembrane region" description="Helical" evidence="5">
    <location>
        <begin position="38"/>
        <end position="56"/>
    </location>
</feature>
<keyword evidence="4 5" id="KW-0472">Membrane</keyword>
<evidence type="ECO:0000256" key="5">
    <source>
        <dbReference type="SAM" id="Phobius"/>
    </source>
</evidence>
<dbReference type="PANTHER" id="PTHR12714:SF9">
    <property type="entry name" value="PROTEIN-S-ISOPRENYLCYSTEINE O-METHYLTRANSFERASE"/>
    <property type="match status" value="1"/>
</dbReference>
<protein>
    <recommendedName>
        <fullName evidence="8">Isoprenylcysteine carboxyl methyltransferase</fullName>
    </recommendedName>
</protein>
<keyword evidence="2 5" id="KW-0812">Transmembrane</keyword>
<gene>
    <name evidence="6" type="ORF">HPO_11793</name>
</gene>
<evidence type="ECO:0000256" key="3">
    <source>
        <dbReference type="ARBA" id="ARBA00022989"/>
    </source>
</evidence>
<reference evidence="6 7" key="1">
    <citation type="journal article" date="2014" name="Antonie Van Leeuwenhoek">
        <title>Hyphomonas beringensis sp. nov. and Hyphomonas chukchiensis sp. nov., isolated from surface seawater of the Bering Sea and Chukchi Sea.</title>
        <authorList>
            <person name="Li C."/>
            <person name="Lai Q."/>
            <person name="Li G."/>
            <person name="Dong C."/>
            <person name="Wang J."/>
            <person name="Liao Y."/>
            <person name="Shao Z."/>
        </authorList>
    </citation>
    <scope>NUCLEOTIDE SEQUENCE [LARGE SCALE GENOMIC DNA]</scope>
    <source>
        <strain evidence="6 7">PS728</strain>
    </source>
</reference>
<organism evidence="6 7">
    <name type="scientific">Hyphomonas polymorpha PS728</name>
    <dbReference type="NCBI Taxonomy" id="1280954"/>
    <lineage>
        <taxon>Bacteria</taxon>
        <taxon>Pseudomonadati</taxon>
        <taxon>Pseudomonadota</taxon>
        <taxon>Alphaproteobacteria</taxon>
        <taxon>Hyphomonadales</taxon>
        <taxon>Hyphomonadaceae</taxon>
        <taxon>Hyphomonas</taxon>
    </lineage>
</organism>
<dbReference type="Pfam" id="PF04140">
    <property type="entry name" value="ICMT"/>
    <property type="match status" value="1"/>
</dbReference>
<keyword evidence="7" id="KW-1185">Reference proteome</keyword>
<sequence length="197" mass="21689">MLIIGMSALRLRTVKRHTGHDAYSFGRHAEIQGVAERIWRITVISALVLATIAWQVPHWEDVLGRADWASSAPVRWLSAVLFAVAVAIVAIAQTQMGTSWRVGVPEEGLGKLVTHGLFSWSRNPVFVGLLLALIALLLWSPTVMSAAVLAAGWTLTMMQVRIEEEALTAAHGDAYERYVAKVGRWFGRRHGGRIDEA</sequence>
<keyword evidence="3 5" id="KW-1133">Transmembrane helix</keyword>
<name>A0A062VHG2_9PROT</name>
<dbReference type="Proteomes" id="UP000027100">
    <property type="component" value="Unassembled WGS sequence"/>
</dbReference>
<feature type="transmembrane region" description="Helical" evidence="5">
    <location>
        <begin position="125"/>
        <end position="153"/>
    </location>
</feature>
<evidence type="ECO:0000313" key="6">
    <source>
        <dbReference type="EMBL" id="KCZ97995.1"/>
    </source>
</evidence>
<evidence type="ECO:0000313" key="7">
    <source>
        <dbReference type="Proteomes" id="UP000027100"/>
    </source>
</evidence>
<evidence type="ECO:0000256" key="4">
    <source>
        <dbReference type="ARBA" id="ARBA00023136"/>
    </source>
</evidence>